<keyword evidence="1" id="KW-0812">Transmembrane</keyword>
<sequence length="84" mass="8434">MSALTTQTAAAATAEIPAQQRTAFQAAAAAALLALAALVLLAGNGMLLEFATAGLTLINGPLIEGPLLNLGDTLSDLQIGQFQQ</sequence>
<organism evidence="2 3">
    <name type="scientific">Nesterenkonia sandarakina</name>
    <dbReference type="NCBI Taxonomy" id="272918"/>
    <lineage>
        <taxon>Bacteria</taxon>
        <taxon>Bacillati</taxon>
        <taxon>Actinomycetota</taxon>
        <taxon>Actinomycetes</taxon>
        <taxon>Micrococcales</taxon>
        <taxon>Micrococcaceae</taxon>
        <taxon>Nesterenkonia</taxon>
    </lineage>
</organism>
<proteinExistence type="predicted"/>
<dbReference type="Proteomes" id="UP000560069">
    <property type="component" value="Unassembled WGS sequence"/>
</dbReference>
<feature type="transmembrane region" description="Helical" evidence="1">
    <location>
        <begin position="24"/>
        <end position="42"/>
    </location>
</feature>
<protein>
    <submittedName>
        <fullName evidence="2">Uncharacterized protein</fullName>
    </submittedName>
</protein>
<reference evidence="2 3" key="1">
    <citation type="submission" date="2020-07" db="EMBL/GenBank/DDBJ databases">
        <title>Sequencing the genomes of 1000 actinobacteria strains.</title>
        <authorList>
            <person name="Klenk H.-P."/>
        </authorList>
    </citation>
    <scope>NUCLEOTIDE SEQUENCE [LARGE SCALE GENOMIC DNA]</scope>
    <source>
        <strain evidence="2 3">DSM 15664</strain>
    </source>
</reference>
<evidence type="ECO:0000313" key="3">
    <source>
        <dbReference type="Proteomes" id="UP000560069"/>
    </source>
</evidence>
<keyword evidence="1" id="KW-1133">Transmembrane helix</keyword>
<dbReference type="RefSeq" id="WP_179441513.1">
    <property type="nucleotide sequence ID" value="NZ_BAAALK010000002.1"/>
</dbReference>
<dbReference type="AlphaFoldDB" id="A0A7Z0E805"/>
<evidence type="ECO:0000313" key="2">
    <source>
        <dbReference type="EMBL" id="NYJ16618.1"/>
    </source>
</evidence>
<comment type="caution">
    <text evidence="2">The sequence shown here is derived from an EMBL/GenBank/DDBJ whole genome shotgun (WGS) entry which is preliminary data.</text>
</comment>
<dbReference type="EMBL" id="JACCFQ010000001">
    <property type="protein sequence ID" value="NYJ16618.1"/>
    <property type="molecule type" value="Genomic_DNA"/>
</dbReference>
<keyword evidence="3" id="KW-1185">Reference proteome</keyword>
<accession>A0A7Z0E805</accession>
<evidence type="ECO:0000256" key="1">
    <source>
        <dbReference type="SAM" id="Phobius"/>
    </source>
</evidence>
<keyword evidence="1" id="KW-0472">Membrane</keyword>
<gene>
    <name evidence="2" type="ORF">HNR11_001152</name>
</gene>
<name>A0A7Z0E805_9MICC</name>